<evidence type="ECO:0000313" key="3">
    <source>
        <dbReference type="EMBL" id="ODN73766.1"/>
    </source>
</evidence>
<feature type="compositionally biased region" description="Basic and acidic residues" evidence="1">
    <location>
        <begin position="513"/>
        <end position="528"/>
    </location>
</feature>
<dbReference type="RefSeq" id="XP_018989628.1">
    <property type="nucleotide sequence ID" value="XM_019141985.1"/>
</dbReference>
<proteinExistence type="predicted"/>
<evidence type="ECO:0000256" key="1">
    <source>
        <dbReference type="SAM" id="MobiDB-lite"/>
    </source>
</evidence>
<dbReference type="SMART" id="SM00239">
    <property type="entry name" value="C2"/>
    <property type="match status" value="1"/>
</dbReference>
<feature type="compositionally biased region" description="Pro residues" evidence="1">
    <location>
        <begin position="381"/>
        <end position="391"/>
    </location>
</feature>
<dbReference type="GO" id="GO:0010628">
    <property type="term" value="P:positive regulation of gene expression"/>
    <property type="evidence" value="ECO:0007669"/>
    <property type="project" value="TreeGrafter"/>
</dbReference>
<dbReference type="InterPro" id="IPR000008">
    <property type="entry name" value="C2_dom"/>
</dbReference>
<feature type="region of interest" description="Disordered" evidence="1">
    <location>
        <begin position="1"/>
        <end position="22"/>
    </location>
</feature>
<dbReference type="EMBL" id="AWGJ01000012">
    <property type="protein sequence ID" value="ODN73766.1"/>
    <property type="molecule type" value="Genomic_DNA"/>
</dbReference>
<comment type="caution">
    <text evidence="3">The sequence shown here is derived from an EMBL/GenBank/DDBJ whole genome shotgun (WGS) entry which is preliminary data.</text>
</comment>
<dbReference type="GeneID" id="30158608"/>
<evidence type="ECO:0000259" key="2">
    <source>
        <dbReference type="PROSITE" id="PS50004"/>
    </source>
</evidence>
<dbReference type="Pfam" id="PF00168">
    <property type="entry name" value="C2"/>
    <property type="match status" value="1"/>
</dbReference>
<dbReference type="STRING" id="1295533.A0A1E3HDF0"/>
<accession>A0A1E3HDF0</accession>
<dbReference type="SUPFAM" id="SSF49562">
    <property type="entry name" value="C2 domain (Calcium/lipid-binding domain, CaLB)"/>
    <property type="match status" value="1"/>
</dbReference>
<dbReference type="PROSITE" id="PS50004">
    <property type="entry name" value="C2"/>
    <property type="match status" value="1"/>
</dbReference>
<dbReference type="AlphaFoldDB" id="A0A1E3HDF0"/>
<feature type="compositionally biased region" description="Basic and acidic residues" evidence="1">
    <location>
        <begin position="371"/>
        <end position="380"/>
    </location>
</feature>
<dbReference type="PANTHER" id="PTHR47800">
    <property type="entry name" value="C2 DOMAIN-CONTAINING PROTEIN"/>
    <property type="match status" value="1"/>
</dbReference>
<evidence type="ECO:0000313" key="4">
    <source>
        <dbReference type="Proteomes" id="UP000094065"/>
    </source>
</evidence>
<name>A0A1E3HDF0_9TREE</name>
<dbReference type="InterPro" id="IPR035892">
    <property type="entry name" value="C2_domain_sf"/>
</dbReference>
<feature type="domain" description="C2" evidence="2">
    <location>
        <begin position="7"/>
        <end position="137"/>
    </location>
</feature>
<sequence length="528" mass="59501">MSDEKQPAGGYDPTPLHPSTSPTYTLRITFHRATNLPIADFGSGSSDPYILAQATTSQRKRHPQDPQLRFRTNTVRKSLEPVWDAPWVLAGVPEDGLNLSVRVYDEDPEDHDDRLGKFEFHTGPLTEKWEGVREGSFKVKKTGADVRAYALRWACVLLRNRELHADVIMSVEMLGKTKQEMGKTYTINGFWWKHYSPVIGRLTGIKAKDHEGVERYNFQANEIQLVGPVPNELYMRYVEFKPFVKGMFTASGLRGKVLNKALHHQHERIYNFDRQTEYGVFPDTEEGKDPGDDVTKKFLDLVHHDQGARIFTYVITLDSLFRFTETGKEFGIDLLSKHTMHADVDIYIAWSGEFFVRRVSDPSKPALSPEQHTHPTEDLPHGPPNADPPADPANYELIIDNDSGTYRPNKDLIPVFEKFLKRVLPGIKVVVMACDDDKLQEMKKEQRKTKLKEGEHIVYGQTSSSNLADGDGGSISSSDEEDLDARAREMEEEGTSGGAATGHLDTVVGAVENPKEAVKNLVPNKKEK</sequence>
<reference evidence="3 4" key="1">
    <citation type="submission" date="2016-06" db="EMBL/GenBank/DDBJ databases">
        <title>Evolution of pathogenesis and genome organization in the Tremellales.</title>
        <authorList>
            <person name="Cuomo C."/>
            <person name="Litvintseva A."/>
            <person name="Heitman J."/>
            <person name="Chen Y."/>
            <person name="Sun S."/>
            <person name="Springer D."/>
            <person name="Dromer F."/>
            <person name="Young S."/>
            <person name="Zeng Q."/>
            <person name="Chapman S."/>
            <person name="Gujja S."/>
            <person name="Saif S."/>
            <person name="Birren B."/>
        </authorList>
    </citation>
    <scope>NUCLEOTIDE SEQUENCE [LARGE SCALE GENOMIC DNA]</scope>
    <source>
        <strain evidence="3 4">CBS 6039</strain>
    </source>
</reference>
<organism evidence="3 4">
    <name type="scientific">Cryptococcus amylolentus CBS 6039</name>
    <dbReference type="NCBI Taxonomy" id="1295533"/>
    <lineage>
        <taxon>Eukaryota</taxon>
        <taxon>Fungi</taxon>
        <taxon>Dikarya</taxon>
        <taxon>Basidiomycota</taxon>
        <taxon>Agaricomycotina</taxon>
        <taxon>Tremellomycetes</taxon>
        <taxon>Tremellales</taxon>
        <taxon>Cryptococcaceae</taxon>
        <taxon>Cryptococcus</taxon>
    </lineage>
</organism>
<keyword evidence="4" id="KW-1185">Reference proteome</keyword>
<protein>
    <recommendedName>
        <fullName evidence="2">C2 domain-containing protein</fullName>
    </recommendedName>
</protein>
<gene>
    <name evidence="3" type="ORF">L202_07299</name>
</gene>
<dbReference type="PANTHER" id="PTHR47800:SF5">
    <property type="entry name" value="FER-1-LIKE PROTEIN 6"/>
    <property type="match status" value="1"/>
</dbReference>
<feature type="region of interest" description="Disordered" evidence="1">
    <location>
        <begin position="446"/>
        <end position="528"/>
    </location>
</feature>
<dbReference type="OrthoDB" id="73919at2759"/>
<feature type="region of interest" description="Disordered" evidence="1">
    <location>
        <begin position="362"/>
        <end position="395"/>
    </location>
</feature>
<dbReference type="Proteomes" id="UP000094065">
    <property type="component" value="Unassembled WGS sequence"/>
</dbReference>
<dbReference type="Gene3D" id="2.60.40.150">
    <property type="entry name" value="C2 domain"/>
    <property type="match status" value="1"/>
</dbReference>